<feature type="transmembrane region" description="Helical" evidence="7">
    <location>
        <begin position="108"/>
        <end position="129"/>
    </location>
</feature>
<dbReference type="OrthoDB" id="5329176at2759"/>
<evidence type="ECO:0000256" key="1">
    <source>
        <dbReference type="ARBA" id="ARBA00004141"/>
    </source>
</evidence>
<protein>
    <submittedName>
        <fullName evidence="9">Integral membrane protein</fullName>
    </submittedName>
</protein>
<feature type="region of interest" description="Disordered" evidence="6">
    <location>
        <begin position="470"/>
        <end position="499"/>
    </location>
</feature>
<dbReference type="VEuPathDB" id="FungiDB:G647_04715"/>
<reference evidence="10" key="1">
    <citation type="submission" date="2015-07" db="EMBL/GenBank/DDBJ databases">
        <authorList>
            <person name="Teixeira M.M."/>
            <person name="Souza R.C."/>
            <person name="Almeida L.G."/>
            <person name="Vicente V.A."/>
            <person name="de Hoog S."/>
            <person name="Bocca A.L."/>
            <person name="de Almeida S.R."/>
            <person name="Vasconcelos A.T."/>
            <person name="Felipe M.S."/>
        </authorList>
    </citation>
    <scope>NUCLEOTIDE SEQUENCE [LARGE SCALE GENOMIC DNA]</scope>
    <source>
        <strain evidence="10">KSF</strain>
    </source>
</reference>
<dbReference type="GO" id="GO:0016020">
    <property type="term" value="C:membrane"/>
    <property type="evidence" value="ECO:0007669"/>
    <property type="project" value="UniProtKB-SubCell"/>
</dbReference>
<dbReference type="InterPro" id="IPR052337">
    <property type="entry name" value="SAT4-like"/>
</dbReference>
<dbReference type="VEuPathDB" id="FungiDB:CLCR_02861"/>
<feature type="transmembrane region" description="Helical" evidence="7">
    <location>
        <begin position="141"/>
        <end position="166"/>
    </location>
</feature>
<evidence type="ECO:0000313" key="10">
    <source>
        <dbReference type="Proteomes" id="UP000094526"/>
    </source>
</evidence>
<evidence type="ECO:0000256" key="4">
    <source>
        <dbReference type="ARBA" id="ARBA00023136"/>
    </source>
</evidence>
<keyword evidence="4 7" id="KW-0472">Membrane</keyword>
<proteinExistence type="inferred from homology"/>
<dbReference type="STRING" id="86049.A0A1C1D1G3"/>
<dbReference type="Proteomes" id="UP000094526">
    <property type="component" value="Unassembled WGS sequence"/>
</dbReference>
<organism evidence="9 10">
    <name type="scientific">Cladophialophora carrionii</name>
    <dbReference type="NCBI Taxonomy" id="86049"/>
    <lineage>
        <taxon>Eukaryota</taxon>
        <taxon>Fungi</taxon>
        <taxon>Dikarya</taxon>
        <taxon>Ascomycota</taxon>
        <taxon>Pezizomycotina</taxon>
        <taxon>Eurotiomycetes</taxon>
        <taxon>Chaetothyriomycetidae</taxon>
        <taxon>Chaetothyriales</taxon>
        <taxon>Herpotrichiellaceae</taxon>
        <taxon>Cladophialophora</taxon>
    </lineage>
</organism>
<feature type="transmembrane region" description="Helical" evidence="7">
    <location>
        <begin position="63"/>
        <end position="88"/>
    </location>
</feature>
<feature type="compositionally biased region" description="Pro residues" evidence="6">
    <location>
        <begin position="425"/>
        <end position="438"/>
    </location>
</feature>
<evidence type="ECO:0000256" key="2">
    <source>
        <dbReference type="ARBA" id="ARBA00022692"/>
    </source>
</evidence>
<feature type="transmembrane region" description="Helical" evidence="7">
    <location>
        <begin position="229"/>
        <end position="249"/>
    </location>
</feature>
<keyword evidence="2 7" id="KW-0812">Transmembrane</keyword>
<dbReference type="EMBL" id="LGRB01000003">
    <property type="protein sequence ID" value="OCT54607.1"/>
    <property type="molecule type" value="Genomic_DNA"/>
</dbReference>
<feature type="transmembrane region" description="Helical" evidence="7">
    <location>
        <begin position="269"/>
        <end position="289"/>
    </location>
</feature>
<comment type="subcellular location">
    <subcellularLocation>
        <location evidence="1">Membrane</location>
        <topology evidence="1">Multi-pass membrane protein</topology>
    </subcellularLocation>
</comment>
<feature type="region of interest" description="Disordered" evidence="6">
    <location>
        <begin position="313"/>
        <end position="335"/>
    </location>
</feature>
<feature type="domain" description="Rhodopsin" evidence="8">
    <location>
        <begin position="47"/>
        <end position="294"/>
    </location>
</feature>
<evidence type="ECO:0000256" key="7">
    <source>
        <dbReference type="SAM" id="Phobius"/>
    </source>
</evidence>
<accession>A0A1C1D1G3</accession>
<comment type="similarity">
    <text evidence="5">Belongs to the SAT4 family.</text>
</comment>
<evidence type="ECO:0000256" key="3">
    <source>
        <dbReference type="ARBA" id="ARBA00022989"/>
    </source>
</evidence>
<evidence type="ECO:0000259" key="8">
    <source>
        <dbReference type="Pfam" id="PF20684"/>
    </source>
</evidence>
<evidence type="ECO:0000313" key="9">
    <source>
        <dbReference type="EMBL" id="OCT54607.1"/>
    </source>
</evidence>
<feature type="region of interest" description="Disordered" evidence="6">
    <location>
        <begin position="394"/>
        <end position="456"/>
    </location>
</feature>
<feature type="transmembrane region" description="Helical" evidence="7">
    <location>
        <begin position="29"/>
        <end position="51"/>
    </location>
</feature>
<dbReference type="AlphaFoldDB" id="A0A1C1D1G3"/>
<dbReference type="PANTHER" id="PTHR33048">
    <property type="entry name" value="PTH11-LIKE INTEGRAL MEMBRANE PROTEIN (AFU_ORTHOLOGUE AFUA_5G11245)"/>
    <property type="match status" value="1"/>
</dbReference>
<feature type="compositionally biased region" description="Polar residues" evidence="6">
    <location>
        <begin position="444"/>
        <end position="456"/>
    </location>
</feature>
<keyword evidence="10" id="KW-1185">Reference proteome</keyword>
<evidence type="ECO:0000256" key="5">
    <source>
        <dbReference type="ARBA" id="ARBA00038359"/>
    </source>
</evidence>
<feature type="compositionally biased region" description="Polar residues" evidence="6">
    <location>
        <begin position="472"/>
        <end position="482"/>
    </location>
</feature>
<gene>
    <name evidence="9" type="ORF">CLCR_02861</name>
</gene>
<evidence type="ECO:0000256" key="6">
    <source>
        <dbReference type="SAM" id="MobiDB-lite"/>
    </source>
</evidence>
<comment type="caution">
    <text evidence="9">The sequence shown here is derived from an EMBL/GenBank/DDBJ whole genome shotgun (WGS) entry which is preliminary data.</text>
</comment>
<dbReference type="eggNOG" id="ENOG502SNAH">
    <property type="taxonomic scope" value="Eukaryota"/>
</dbReference>
<name>A0A1C1D1G3_9EURO</name>
<keyword evidence="3 7" id="KW-1133">Transmembrane helix</keyword>
<dbReference type="Pfam" id="PF20684">
    <property type="entry name" value="Fung_rhodopsin"/>
    <property type="match status" value="1"/>
</dbReference>
<dbReference type="InterPro" id="IPR049326">
    <property type="entry name" value="Rhodopsin_dom_fungi"/>
</dbReference>
<sequence length="577" mass="62602">MADTLHPPPSVIASWPGPDYVNPQTRGPALKQVCIIFSGLGLIVVSARIYSRLVITRAPGWDDLLVVVGLVFSVAMSSMVVVGNELYFSGRHIWDVPSSVMTPHRLNVWISEWLFVLAGTAIKTSVLLFYQRLSVKFNKGFLVATWLGIVYNVLYLLAFTLTLLLICRPVDAYWNSFDQKWAATHNFYCAKEGASIPAAVALSTFGDLYSTLLPLLLVFSLKLPLKQSLALYGLFGLGFLACALGVVRVVLTYRLFNETYDFTWLLWEIWIWSVAELYVGIFAASAPALQPFFRQFLVGSIGSLARYSRQRGDTEATASDAHQEEKRGSSSVAGGTRAETAAIGMAYSGDETTVHERGFWKDMGRQGTRRFELGSNRDGKVVLVQVREQDTAAAAAAAATSDGLGQPSRQNPDSPKAVGSAENWPLPPAPTKPLPPLPTSSSPGSRNRWSLPSQASQQTIHVVLQLDPDVSDSGSAAGSVQTAKLRARSPLAQSEHGQTASMLEKRKTITGVQSAKAVAGSIRHGVNWAVRAALLSISRAATVKGNSGLIRSAATTSRDFDPDRRLHVHGRRDGFAV</sequence>
<dbReference type="PANTHER" id="PTHR33048:SF129">
    <property type="entry name" value="INTEGRAL MEMBRANE PROTEIN-RELATED"/>
    <property type="match status" value="1"/>
</dbReference>